<dbReference type="AlphaFoldDB" id="A0A8T0IYM3"/>
<evidence type="ECO:0000256" key="5">
    <source>
        <dbReference type="ARBA" id="ARBA00023136"/>
    </source>
</evidence>
<keyword evidence="4" id="KW-0677">Repeat</keyword>
<feature type="repeat" description="Solcar" evidence="6">
    <location>
        <begin position="143"/>
        <end position="223"/>
    </location>
</feature>
<evidence type="ECO:0000313" key="8">
    <source>
        <dbReference type="EMBL" id="KAG0587828.1"/>
    </source>
</evidence>
<dbReference type="PANTHER" id="PTHR24089">
    <property type="entry name" value="SOLUTE CARRIER FAMILY 25"/>
    <property type="match status" value="1"/>
</dbReference>
<dbReference type="InterPro" id="IPR018108">
    <property type="entry name" value="MCP_transmembrane"/>
</dbReference>
<evidence type="ECO:0000256" key="2">
    <source>
        <dbReference type="ARBA" id="ARBA00022448"/>
    </source>
</evidence>
<accession>A0A8T0IYM3</accession>
<dbReference type="Gene3D" id="1.50.40.10">
    <property type="entry name" value="Mitochondrial carrier domain"/>
    <property type="match status" value="1"/>
</dbReference>
<dbReference type="Pfam" id="PF00153">
    <property type="entry name" value="Mito_carr"/>
    <property type="match status" value="3"/>
</dbReference>
<dbReference type="EMBL" id="CM026422">
    <property type="protein sequence ID" value="KAG0587828.1"/>
    <property type="molecule type" value="Genomic_DNA"/>
</dbReference>
<keyword evidence="5 6" id="KW-0472">Membrane</keyword>
<dbReference type="InterPro" id="IPR002067">
    <property type="entry name" value="MCP"/>
</dbReference>
<name>A0A8T0IYM3_CERPU</name>
<keyword evidence="3 6" id="KW-0812">Transmembrane</keyword>
<evidence type="ECO:0000256" key="1">
    <source>
        <dbReference type="ARBA" id="ARBA00004141"/>
    </source>
</evidence>
<protein>
    <recommendedName>
        <fullName evidence="10">Mitochondrial carrier protein</fullName>
    </recommendedName>
</protein>
<feature type="repeat" description="Solcar" evidence="6">
    <location>
        <begin position="239"/>
        <end position="323"/>
    </location>
</feature>
<gene>
    <name evidence="8" type="ORF">KC19_2G194400</name>
</gene>
<sequence length="446" mass="48551">MADSSTGSPHTNYLVSRWAPERGLVSADGFQWLEERLQEAHNSLVKPNKARLGSRNRSSGLNGFGNMANRGATLGFASVTNGLENPKREIRKTKEEVLAKAEEFGDKAEELGEEAKEFAKDHRVPVPQMKLPFIGPVQSLVVKQLLCGIVAGGVAGTLITPLEIIKTRVMGGQGGRTVGQVVNKVTQVEGVQSVMQGSFSISIIKTALEKGIQFATFEAVKRTEKKKNVKDPKVLPLPRAIPLATLAGAAAGFTSTFFVYPFMVLNDRIVLNSDAYKGFADAFFKILKNEGLQELMRGITPALIKMVPNAAASFYTYETLKDQYLQEKGKKELDNWGSLTIGAAAAAVGTTLTYPLEVARREISLSALPKEAVNVGRNLQYSNVFQALKGIVKNEGILGLYRGLPIEYVEIVPMTAITFAVYEAAKRAFIAINEERRDEVKGGPDE</sequence>
<evidence type="ECO:0000256" key="3">
    <source>
        <dbReference type="ARBA" id="ARBA00022692"/>
    </source>
</evidence>
<dbReference type="PROSITE" id="PS50920">
    <property type="entry name" value="SOLCAR"/>
    <property type="match status" value="3"/>
</dbReference>
<comment type="similarity">
    <text evidence="7">Belongs to the mitochondrial carrier (TC 2.A.29) family.</text>
</comment>
<proteinExistence type="inferred from homology"/>
<dbReference type="SUPFAM" id="SSF103506">
    <property type="entry name" value="Mitochondrial carrier"/>
    <property type="match status" value="1"/>
</dbReference>
<comment type="caution">
    <text evidence="8">The sequence shown here is derived from an EMBL/GenBank/DDBJ whole genome shotgun (WGS) entry which is preliminary data.</text>
</comment>
<evidence type="ECO:0000256" key="7">
    <source>
        <dbReference type="RuleBase" id="RU000488"/>
    </source>
</evidence>
<dbReference type="InterPro" id="IPR023395">
    <property type="entry name" value="MCP_dom_sf"/>
</dbReference>
<dbReference type="GO" id="GO:0055085">
    <property type="term" value="P:transmembrane transport"/>
    <property type="evidence" value="ECO:0007669"/>
    <property type="project" value="InterPro"/>
</dbReference>
<evidence type="ECO:0000313" key="9">
    <source>
        <dbReference type="Proteomes" id="UP000822688"/>
    </source>
</evidence>
<dbReference type="PRINTS" id="PR00926">
    <property type="entry name" value="MITOCARRIER"/>
</dbReference>
<organism evidence="8 9">
    <name type="scientific">Ceratodon purpureus</name>
    <name type="common">Fire moss</name>
    <name type="synonym">Dicranum purpureum</name>
    <dbReference type="NCBI Taxonomy" id="3225"/>
    <lineage>
        <taxon>Eukaryota</taxon>
        <taxon>Viridiplantae</taxon>
        <taxon>Streptophyta</taxon>
        <taxon>Embryophyta</taxon>
        <taxon>Bryophyta</taxon>
        <taxon>Bryophytina</taxon>
        <taxon>Bryopsida</taxon>
        <taxon>Dicranidae</taxon>
        <taxon>Pseudoditrichales</taxon>
        <taxon>Ditrichaceae</taxon>
        <taxon>Ceratodon</taxon>
    </lineage>
</organism>
<evidence type="ECO:0000256" key="4">
    <source>
        <dbReference type="ARBA" id="ARBA00022737"/>
    </source>
</evidence>
<keyword evidence="2 7" id="KW-0813">Transport</keyword>
<keyword evidence="9" id="KW-1185">Reference proteome</keyword>
<feature type="repeat" description="Solcar" evidence="6">
    <location>
        <begin position="333"/>
        <end position="428"/>
    </location>
</feature>
<evidence type="ECO:0000256" key="6">
    <source>
        <dbReference type="PROSITE-ProRule" id="PRU00282"/>
    </source>
</evidence>
<reference evidence="8" key="1">
    <citation type="submission" date="2020-06" db="EMBL/GenBank/DDBJ databases">
        <title>WGS assembly of Ceratodon purpureus strain R40.</title>
        <authorList>
            <person name="Carey S.B."/>
            <person name="Jenkins J."/>
            <person name="Shu S."/>
            <person name="Lovell J.T."/>
            <person name="Sreedasyam A."/>
            <person name="Maumus F."/>
            <person name="Tiley G.P."/>
            <person name="Fernandez-Pozo N."/>
            <person name="Barry K."/>
            <person name="Chen C."/>
            <person name="Wang M."/>
            <person name="Lipzen A."/>
            <person name="Daum C."/>
            <person name="Saski C.A."/>
            <person name="Payton A.C."/>
            <person name="Mcbreen J.C."/>
            <person name="Conrad R.E."/>
            <person name="Kollar L.M."/>
            <person name="Olsson S."/>
            <person name="Huttunen S."/>
            <person name="Landis J.B."/>
            <person name="Wickett N.J."/>
            <person name="Johnson M.G."/>
            <person name="Rensing S.A."/>
            <person name="Grimwood J."/>
            <person name="Schmutz J."/>
            <person name="Mcdaniel S.F."/>
        </authorList>
    </citation>
    <scope>NUCLEOTIDE SEQUENCE</scope>
    <source>
        <strain evidence="8">R40</strain>
    </source>
</reference>
<dbReference type="GO" id="GO:0016020">
    <property type="term" value="C:membrane"/>
    <property type="evidence" value="ECO:0007669"/>
    <property type="project" value="UniProtKB-SubCell"/>
</dbReference>
<evidence type="ECO:0008006" key="10">
    <source>
        <dbReference type="Google" id="ProtNLM"/>
    </source>
</evidence>
<comment type="subcellular location">
    <subcellularLocation>
        <location evidence="1">Membrane</location>
        <topology evidence="1">Multi-pass membrane protein</topology>
    </subcellularLocation>
</comment>
<dbReference type="Proteomes" id="UP000822688">
    <property type="component" value="Chromosome 2"/>
</dbReference>